<dbReference type="InterPro" id="IPR000821">
    <property type="entry name" value="Ala_racemase"/>
</dbReference>
<evidence type="ECO:0000313" key="5">
    <source>
        <dbReference type="EMBL" id="CAB4565022.1"/>
    </source>
</evidence>
<dbReference type="Pfam" id="PF00842">
    <property type="entry name" value="Ala_racemase_C"/>
    <property type="match status" value="1"/>
</dbReference>
<accession>A0A6J6DLP8</accession>
<dbReference type="AlphaFoldDB" id="A0A6J6DLP8"/>
<gene>
    <name evidence="5" type="ORF">UFOPK1684_00366</name>
    <name evidence="6" type="ORF">UFOPK2158_01077</name>
</gene>
<dbReference type="GO" id="GO:0008784">
    <property type="term" value="F:alanine racemase activity"/>
    <property type="evidence" value="ECO:0007669"/>
    <property type="project" value="InterPro"/>
</dbReference>
<organism evidence="5">
    <name type="scientific">freshwater metagenome</name>
    <dbReference type="NCBI Taxonomy" id="449393"/>
    <lineage>
        <taxon>unclassified sequences</taxon>
        <taxon>metagenomes</taxon>
        <taxon>ecological metagenomes</taxon>
    </lineage>
</organism>
<evidence type="ECO:0000256" key="3">
    <source>
        <dbReference type="ARBA" id="ARBA00023235"/>
    </source>
</evidence>
<evidence type="ECO:0000256" key="2">
    <source>
        <dbReference type="ARBA" id="ARBA00022898"/>
    </source>
</evidence>
<sequence>MALEDPFWLDVSLSNFRANVAQARSQLAGSARLMVAVKSDAYGHGGAAIAEAAVAAGANALAVLDIPTGLALRETLPDTPMLAWLISPHDDFLAASVAKLTLGISHSWQLEAIARQCEGVTTTVHLKIDTGLHRNGCLPGRWPALVAKAQELERVGLIDVEGIWSHLADTSLEEDRASLERFYDALDVARAAGLSPTIRHIAASAAAKDLPESRLDMVRIGIIVFGVSPFDERSADELGFAPVMALRATITEVNEKSATITIGMGFAHGLMPLPPSTGWVSWNGQRLSLHSVEPHHCLLGWPETGSPTVGDVVTLFGEPSQHSPRAEDWAAWSRTIGDEVISAMSPSVPRRYLSD</sequence>
<comment type="cofactor">
    <cofactor evidence="1">
        <name>pyridoxal 5'-phosphate</name>
        <dbReference type="ChEBI" id="CHEBI:597326"/>
    </cofactor>
</comment>
<dbReference type="PANTHER" id="PTHR30511:SF0">
    <property type="entry name" value="ALANINE RACEMASE, CATABOLIC-RELATED"/>
    <property type="match status" value="1"/>
</dbReference>
<keyword evidence="2" id="KW-0663">Pyridoxal phosphate</keyword>
<dbReference type="NCBIfam" id="TIGR00492">
    <property type="entry name" value="alr"/>
    <property type="match status" value="1"/>
</dbReference>
<dbReference type="Gene3D" id="3.20.20.10">
    <property type="entry name" value="Alanine racemase"/>
    <property type="match status" value="1"/>
</dbReference>
<dbReference type="EMBL" id="CAEZVY010000121">
    <property type="protein sequence ID" value="CAB4648921.1"/>
    <property type="molecule type" value="Genomic_DNA"/>
</dbReference>
<dbReference type="GO" id="GO:0009252">
    <property type="term" value="P:peptidoglycan biosynthetic process"/>
    <property type="evidence" value="ECO:0007669"/>
    <property type="project" value="TreeGrafter"/>
</dbReference>
<proteinExistence type="predicted"/>
<keyword evidence="3" id="KW-0413">Isomerase</keyword>
<dbReference type="PANTHER" id="PTHR30511">
    <property type="entry name" value="ALANINE RACEMASE"/>
    <property type="match status" value="1"/>
</dbReference>
<dbReference type="SUPFAM" id="SSF51419">
    <property type="entry name" value="PLP-binding barrel"/>
    <property type="match status" value="1"/>
</dbReference>
<dbReference type="GO" id="GO:0005829">
    <property type="term" value="C:cytosol"/>
    <property type="evidence" value="ECO:0007669"/>
    <property type="project" value="TreeGrafter"/>
</dbReference>
<dbReference type="PRINTS" id="PR00992">
    <property type="entry name" value="ALARACEMASE"/>
</dbReference>
<evidence type="ECO:0000313" key="6">
    <source>
        <dbReference type="EMBL" id="CAB4648921.1"/>
    </source>
</evidence>
<dbReference type="GO" id="GO:0030170">
    <property type="term" value="F:pyridoxal phosphate binding"/>
    <property type="evidence" value="ECO:0007669"/>
    <property type="project" value="TreeGrafter"/>
</dbReference>
<dbReference type="SMART" id="SM01005">
    <property type="entry name" value="Ala_racemase_C"/>
    <property type="match status" value="1"/>
</dbReference>
<evidence type="ECO:0000259" key="4">
    <source>
        <dbReference type="SMART" id="SM01005"/>
    </source>
</evidence>
<dbReference type="EMBL" id="CAEZTM010000010">
    <property type="protein sequence ID" value="CAB4565022.1"/>
    <property type="molecule type" value="Genomic_DNA"/>
</dbReference>
<dbReference type="InterPro" id="IPR020622">
    <property type="entry name" value="Ala_racemase_pyridoxalP-BS"/>
</dbReference>
<feature type="domain" description="Alanine racemase C-terminal" evidence="4">
    <location>
        <begin position="243"/>
        <end position="353"/>
    </location>
</feature>
<dbReference type="InterPro" id="IPR011079">
    <property type="entry name" value="Ala_racemase_C"/>
</dbReference>
<dbReference type="PROSITE" id="PS00395">
    <property type="entry name" value="ALANINE_RACEMASE"/>
    <property type="match status" value="1"/>
</dbReference>
<dbReference type="InterPro" id="IPR029066">
    <property type="entry name" value="PLP-binding_barrel"/>
</dbReference>
<dbReference type="Gene3D" id="2.40.37.10">
    <property type="entry name" value="Lyase, Ornithine Decarboxylase, Chain A, domain 1"/>
    <property type="match status" value="1"/>
</dbReference>
<evidence type="ECO:0000256" key="1">
    <source>
        <dbReference type="ARBA" id="ARBA00001933"/>
    </source>
</evidence>
<dbReference type="Pfam" id="PF01168">
    <property type="entry name" value="Ala_racemase_N"/>
    <property type="match status" value="1"/>
</dbReference>
<reference evidence="5" key="1">
    <citation type="submission" date="2020-05" db="EMBL/GenBank/DDBJ databases">
        <authorList>
            <person name="Chiriac C."/>
            <person name="Salcher M."/>
            <person name="Ghai R."/>
            <person name="Kavagutti S V."/>
        </authorList>
    </citation>
    <scope>NUCLEOTIDE SEQUENCE</scope>
</reference>
<dbReference type="InterPro" id="IPR009006">
    <property type="entry name" value="Ala_racemase/Decarboxylase_C"/>
</dbReference>
<name>A0A6J6DLP8_9ZZZZ</name>
<dbReference type="SUPFAM" id="SSF50621">
    <property type="entry name" value="Alanine racemase C-terminal domain-like"/>
    <property type="match status" value="1"/>
</dbReference>
<dbReference type="InterPro" id="IPR001608">
    <property type="entry name" value="Ala_racemase_N"/>
</dbReference>
<dbReference type="GO" id="GO:0030632">
    <property type="term" value="P:D-alanine biosynthetic process"/>
    <property type="evidence" value="ECO:0007669"/>
    <property type="project" value="TreeGrafter"/>
</dbReference>
<protein>
    <submittedName>
        <fullName evidence="5">Unannotated protein</fullName>
    </submittedName>
</protein>